<dbReference type="InterPro" id="IPR006035">
    <property type="entry name" value="Ureohydrolase"/>
</dbReference>
<proteinExistence type="inferred from homology"/>
<dbReference type="PANTHER" id="PTHR11358">
    <property type="entry name" value="ARGINASE/AGMATINASE"/>
    <property type="match status" value="1"/>
</dbReference>
<dbReference type="OrthoDB" id="931936at2"/>
<dbReference type="GO" id="GO:0008783">
    <property type="term" value="F:agmatinase activity"/>
    <property type="evidence" value="ECO:0007669"/>
    <property type="project" value="TreeGrafter"/>
</dbReference>
<dbReference type="PROSITE" id="PS51409">
    <property type="entry name" value="ARGINASE_2"/>
    <property type="match status" value="1"/>
</dbReference>
<keyword evidence="1" id="KW-0479">Metal-binding</keyword>
<dbReference type="PANTHER" id="PTHR11358:SF26">
    <property type="entry name" value="GUANIDINO ACID HYDROLASE, MITOCHONDRIAL"/>
    <property type="match status" value="1"/>
</dbReference>
<comment type="caution">
    <text evidence="4">The sequence shown here is derived from an EMBL/GenBank/DDBJ whole genome shotgun (WGS) entry which is preliminary data.</text>
</comment>
<evidence type="ECO:0000313" key="4">
    <source>
        <dbReference type="EMBL" id="RZS95748.1"/>
    </source>
</evidence>
<evidence type="ECO:0000256" key="1">
    <source>
        <dbReference type="ARBA" id="ARBA00022723"/>
    </source>
</evidence>
<dbReference type="CDD" id="cd09988">
    <property type="entry name" value="Formimidoylglutamase"/>
    <property type="match status" value="1"/>
</dbReference>
<sequence length="383" mass="44449">MNLKSFFDPIPETLIQHSYSHNSFFNYIHPYVEDFPDIRGMQIALIGLKEKRGMKNSDTLERASLEIREKLYQLKKGHGLYKIVDLGDLKLGENRKESIRYIQTVGEYLIKKQILPIFFGGTHDLDFGQFLAYEGLKKMISMVTVDAKLDMEDEGQPTEVHSQDIILHQPNFLFNYSHLAYQSFLVDQDLINVMEKLYFEHVRLGNLRHNFKEVEPIIRNADLLSFNISAINSSDAPGAADAQPFGLTGEEACQICRFAGMNEKLSSMGIYGYQPYYDDSRNKTASVIATMIWYFIEGFYDRKDSLSFKSSDYIKYTVSLDTKPSIIVFYKSKRSDKWWMEIPQSEQDKFDRTSIIPCSYQDYQMAQSGEIPERWINAQLKLM</sequence>
<dbReference type="GO" id="GO:0046872">
    <property type="term" value="F:metal ion binding"/>
    <property type="evidence" value="ECO:0007669"/>
    <property type="project" value="UniProtKB-KW"/>
</dbReference>
<name>A0A4Q7P869_9BACT</name>
<reference evidence="4 5" key="1">
    <citation type="submission" date="2019-02" db="EMBL/GenBank/DDBJ databases">
        <title>Genomic Encyclopedia of Archaeal and Bacterial Type Strains, Phase II (KMG-II): from individual species to whole genera.</title>
        <authorList>
            <person name="Goeker M."/>
        </authorList>
    </citation>
    <scope>NUCLEOTIDE SEQUENCE [LARGE SCALE GENOMIC DNA]</scope>
    <source>
        <strain evidence="4 5">DSM 21411</strain>
    </source>
</reference>
<evidence type="ECO:0000313" key="5">
    <source>
        <dbReference type="Proteomes" id="UP000292209"/>
    </source>
</evidence>
<gene>
    <name evidence="4" type="ORF">BC751_1289</name>
</gene>
<organism evidence="4 5">
    <name type="scientific">Cecembia calidifontis</name>
    <dbReference type="NCBI Taxonomy" id="1187080"/>
    <lineage>
        <taxon>Bacteria</taxon>
        <taxon>Pseudomonadati</taxon>
        <taxon>Bacteroidota</taxon>
        <taxon>Cytophagia</taxon>
        <taxon>Cytophagales</taxon>
        <taxon>Cyclobacteriaceae</taxon>
        <taxon>Cecembia</taxon>
    </lineage>
</organism>
<dbReference type="Gene3D" id="3.40.800.10">
    <property type="entry name" value="Ureohydrolase domain"/>
    <property type="match status" value="1"/>
</dbReference>
<dbReference type="GO" id="GO:0033389">
    <property type="term" value="P:putrescine biosynthetic process from arginine, via agmatine"/>
    <property type="evidence" value="ECO:0007669"/>
    <property type="project" value="TreeGrafter"/>
</dbReference>
<keyword evidence="5" id="KW-1185">Reference proteome</keyword>
<evidence type="ECO:0000256" key="3">
    <source>
        <dbReference type="PROSITE-ProRule" id="PRU00742"/>
    </source>
</evidence>
<protein>
    <submittedName>
        <fullName evidence="4">Arginase family enzyme</fullName>
    </submittedName>
</protein>
<dbReference type="Proteomes" id="UP000292209">
    <property type="component" value="Unassembled WGS sequence"/>
</dbReference>
<evidence type="ECO:0000256" key="2">
    <source>
        <dbReference type="ARBA" id="ARBA00022801"/>
    </source>
</evidence>
<dbReference type="InterPro" id="IPR023696">
    <property type="entry name" value="Ureohydrolase_dom_sf"/>
</dbReference>
<dbReference type="AlphaFoldDB" id="A0A4Q7P869"/>
<accession>A0A4Q7P869</accession>
<dbReference type="RefSeq" id="WP_130274800.1">
    <property type="nucleotide sequence ID" value="NZ_SGXG01000001.1"/>
</dbReference>
<dbReference type="EMBL" id="SGXG01000001">
    <property type="protein sequence ID" value="RZS95748.1"/>
    <property type="molecule type" value="Genomic_DNA"/>
</dbReference>
<keyword evidence="2" id="KW-0378">Hydrolase</keyword>
<dbReference type="Pfam" id="PF00491">
    <property type="entry name" value="Arginase"/>
    <property type="match status" value="1"/>
</dbReference>
<dbReference type="SUPFAM" id="SSF52768">
    <property type="entry name" value="Arginase/deacetylase"/>
    <property type="match status" value="1"/>
</dbReference>
<comment type="similarity">
    <text evidence="3">Belongs to the arginase family.</text>
</comment>